<reference evidence="2" key="1">
    <citation type="submission" date="2019-08" db="EMBL/GenBank/DDBJ databases">
        <title>Arthrobacter sp. nov., isolated from plateau pika and Tibetan wild ass.</title>
        <authorList>
            <person name="Ge Y."/>
        </authorList>
    </citation>
    <scope>NUCLEOTIDE SEQUENCE [LARGE SCALE GENOMIC DNA]</scope>
    <source>
        <strain evidence="2">HF-1365</strain>
    </source>
</reference>
<evidence type="ECO:0000313" key="2">
    <source>
        <dbReference type="Proteomes" id="UP000470010"/>
    </source>
</evidence>
<proteinExistence type="predicted"/>
<accession>A0A7K0G7N1</accession>
<dbReference type="AlphaFoldDB" id="A0A7K0G7N1"/>
<dbReference type="RefSeq" id="WP_144688100.1">
    <property type="nucleotide sequence ID" value="NZ_VLLQ01000005.1"/>
</dbReference>
<keyword evidence="2" id="KW-1185">Reference proteome</keyword>
<dbReference type="EMBL" id="VTFZ01000003">
    <property type="protein sequence ID" value="MRX79795.1"/>
    <property type="molecule type" value="Genomic_DNA"/>
</dbReference>
<organism evidence="1 2">
    <name type="scientific">Enorma shizhengliae</name>
    <dbReference type="NCBI Taxonomy" id="2606615"/>
    <lineage>
        <taxon>Bacteria</taxon>
        <taxon>Bacillati</taxon>
        <taxon>Actinomycetota</taxon>
        <taxon>Coriobacteriia</taxon>
        <taxon>Coriobacteriales</taxon>
        <taxon>Coriobacteriaceae</taxon>
        <taxon>Enorma</taxon>
    </lineage>
</organism>
<dbReference type="Proteomes" id="UP000470010">
    <property type="component" value="Unassembled WGS sequence"/>
</dbReference>
<comment type="caution">
    <text evidence="1">The sequence shown here is derived from an EMBL/GenBank/DDBJ whole genome shotgun (WGS) entry which is preliminary data.</text>
</comment>
<evidence type="ECO:0000313" key="1">
    <source>
        <dbReference type="EMBL" id="MRX79795.1"/>
    </source>
</evidence>
<protein>
    <submittedName>
        <fullName evidence="1">Uncharacterized protein</fullName>
    </submittedName>
</protein>
<gene>
    <name evidence="1" type="ORF">GJE22_04150</name>
</gene>
<name>A0A7K0G7N1_9ACTN</name>
<sequence>MDTKMMADITIEVFGDTIELGDPSFIVAKIPRIASENFYLRDAWLGDEKENAFIAAIATDYPSLISSRNLVAAIGAIDPKPVVICLESIDSGLRNAYYKEGISFASEDGNAYLPFLKIQQTPAATRRKPEPLSPQAQRIVLNLIAGRWDGHSASELAELTNKSRASVTKYLKEIEAICPSLLKASWRVRALGNPGYSKDELLDMFEPYLKSPIKRVIRLSHPTTIDELQALQPKFTGMSALPFFSDLAHDTSQIMIMIDQEGAASLQAKMGSVWKEVAWNEEPAFVIEEWTYPLDATSDRSTAATGLACVDPFSLYAELINDEHDDPRIHDAIDQLREQLCQQ</sequence>